<keyword evidence="3" id="KW-0560">Oxidoreductase</keyword>
<dbReference type="Gene3D" id="3.40.50.720">
    <property type="entry name" value="NAD(P)-binding Rossmann-like Domain"/>
    <property type="match status" value="1"/>
</dbReference>
<dbReference type="InterPro" id="IPR036291">
    <property type="entry name" value="NAD(P)-bd_dom_sf"/>
</dbReference>
<evidence type="ECO:0000256" key="1">
    <source>
        <dbReference type="ARBA" id="ARBA00006484"/>
    </source>
</evidence>
<comment type="caution">
    <text evidence="4">The sequence shown here is derived from an EMBL/GenBank/DDBJ whole genome shotgun (WGS) entry which is preliminary data.</text>
</comment>
<dbReference type="SUPFAM" id="SSF51735">
    <property type="entry name" value="NAD(P)-binding Rossmann-fold domains"/>
    <property type="match status" value="1"/>
</dbReference>
<evidence type="ECO:0000313" key="4">
    <source>
        <dbReference type="EMBL" id="KAF7301890.1"/>
    </source>
</evidence>
<dbReference type="GeneID" id="59346762"/>
<name>A0A8H6SN35_9AGAR</name>
<dbReference type="InterPro" id="IPR002347">
    <property type="entry name" value="SDR_fam"/>
</dbReference>
<dbReference type="Pfam" id="PF00106">
    <property type="entry name" value="adh_short"/>
    <property type="match status" value="1"/>
</dbReference>
<dbReference type="AlphaFoldDB" id="A0A8H6SN35"/>
<evidence type="ECO:0000313" key="5">
    <source>
        <dbReference type="Proteomes" id="UP000636479"/>
    </source>
</evidence>
<dbReference type="RefSeq" id="XP_037219890.1">
    <property type="nucleotide sequence ID" value="XM_037364246.1"/>
</dbReference>
<proteinExistence type="inferred from homology"/>
<dbReference type="OrthoDB" id="542013at2759"/>
<keyword evidence="5" id="KW-1185">Reference proteome</keyword>
<dbReference type="EMBL" id="JACAZF010000006">
    <property type="protein sequence ID" value="KAF7301890.1"/>
    <property type="molecule type" value="Genomic_DNA"/>
</dbReference>
<keyword evidence="2" id="KW-0521">NADP</keyword>
<gene>
    <name evidence="4" type="ORF">MIND_00755000</name>
</gene>
<dbReference type="PANTHER" id="PTHR24320:SF252">
    <property type="entry name" value="DEHYDROGENASE_REDUCTASE FAMILY PROTEIN, PUTATIVE (AFU_ORTHOLOGUE AFUA_3G08550)-RELATED"/>
    <property type="match status" value="1"/>
</dbReference>
<dbReference type="Proteomes" id="UP000636479">
    <property type="component" value="Unassembled WGS sequence"/>
</dbReference>
<comment type="similarity">
    <text evidence="1">Belongs to the short-chain dehydrogenases/reductases (SDR) family.</text>
</comment>
<reference evidence="4" key="1">
    <citation type="submission" date="2020-05" db="EMBL/GenBank/DDBJ databases">
        <title>Mycena genomes resolve the evolution of fungal bioluminescence.</title>
        <authorList>
            <person name="Tsai I.J."/>
        </authorList>
    </citation>
    <scope>NUCLEOTIDE SEQUENCE</scope>
    <source>
        <strain evidence="4">171206Taipei</strain>
    </source>
</reference>
<evidence type="ECO:0000256" key="2">
    <source>
        <dbReference type="ARBA" id="ARBA00022857"/>
    </source>
</evidence>
<sequence length="329" mass="36011">MPLLQPTIPPLPATLSFTGKTVIVTGATAGLGLEAALQLAQRDVSTLVLAVRKPSLGESTKAAILHDPIVRTRSTPPKIHIYELDLARPSSVASFARKIREDLPELHILLLNAGMGGLAWVTTPETNFEQMFQVNFLSNVLLAIQLLPLLRATAQKTASPSHLTFVGSRMTRRTSFISNTVPDSTGVYEFMNDPKKFSISRYADSKTLVAMWVTEAAKRIPPSEVIINHVCPGMVKTNINDAQPLYVRIIVNIVLAIRARTADVGARTFLAAINADEHSHGEFLADFDVEKVQFLQTPAGKKMQEKLWKETTIEAVKHAAESLQESGLD</sequence>
<accession>A0A8H6SN35</accession>
<dbReference type="PRINTS" id="PR00081">
    <property type="entry name" value="GDHRDH"/>
</dbReference>
<dbReference type="PANTHER" id="PTHR24320">
    <property type="entry name" value="RETINOL DEHYDROGENASE"/>
    <property type="match status" value="1"/>
</dbReference>
<organism evidence="4 5">
    <name type="scientific">Mycena indigotica</name>
    <dbReference type="NCBI Taxonomy" id="2126181"/>
    <lineage>
        <taxon>Eukaryota</taxon>
        <taxon>Fungi</taxon>
        <taxon>Dikarya</taxon>
        <taxon>Basidiomycota</taxon>
        <taxon>Agaricomycotina</taxon>
        <taxon>Agaricomycetes</taxon>
        <taxon>Agaricomycetidae</taxon>
        <taxon>Agaricales</taxon>
        <taxon>Marasmiineae</taxon>
        <taxon>Mycenaceae</taxon>
        <taxon>Mycena</taxon>
    </lineage>
</organism>
<dbReference type="GO" id="GO:0016491">
    <property type="term" value="F:oxidoreductase activity"/>
    <property type="evidence" value="ECO:0007669"/>
    <property type="project" value="UniProtKB-KW"/>
</dbReference>
<protein>
    <submittedName>
        <fullName evidence="4">Uncharacterized protein</fullName>
    </submittedName>
</protein>
<evidence type="ECO:0000256" key="3">
    <source>
        <dbReference type="ARBA" id="ARBA00023002"/>
    </source>
</evidence>